<dbReference type="RefSeq" id="WP_035770500.1">
    <property type="nucleotide sequence ID" value="NZ_BAAACD010000019.1"/>
</dbReference>
<dbReference type="GeneID" id="90544621"/>
<dbReference type="EMBL" id="QAMZ01000036">
    <property type="protein sequence ID" value="PWL53496.1"/>
    <property type="molecule type" value="Genomic_DNA"/>
</dbReference>
<evidence type="ECO:0000313" key="3">
    <source>
        <dbReference type="EMBL" id="SFF51311.1"/>
    </source>
</evidence>
<evidence type="ECO:0000313" key="2">
    <source>
        <dbReference type="EMBL" id="PWL53496.1"/>
    </source>
</evidence>
<dbReference type="eggNOG" id="COG0711">
    <property type="taxonomic scope" value="Bacteria"/>
</dbReference>
<dbReference type="STRING" id="1529.SAMN04487885_101271"/>
<keyword evidence="1" id="KW-0175">Coiled coil</keyword>
<reference evidence="3 4" key="1">
    <citation type="submission" date="2016-10" db="EMBL/GenBank/DDBJ databases">
        <authorList>
            <person name="de Groot N.N."/>
        </authorList>
    </citation>
    <scope>NUCLEOTIDE SEQUENCE [LARGE SCALE GENOMIC DNA]</scope>
    <source>
        <strain evidence="3 4">NLAE-zl-G419</strain>
    </source>
</reference>
<sequence length="174" mass="20275">MEVMELIEYLQELVDTAPKVPMSGKVILDKKEMNEILEDLVSYLPDALKKAQWVLNEKDRILDEANVRYETTKKETEELIRKQIDNHDIVKEARMKGQEIIALAQREAKIIRLGSRDYADEMLCQLDNEIEARGKELILSMKKDMDEYLSSISEKLADSTDDIRSNIKELRDMK</sequence>
<dbReference type="Proteomes" id="UP000182135">
    <property type="component" value="Unassembled WGS sequence"/>
</dbReference>
<reference evidence="2 5" key="2">
    <citation type="submission" date="2018-03" db="EMBL/GenBank/DDBJ databases">
        <title>The uncultured portion of the human microbiome is neutrally assembled.</title>
        <authorList>
            <person name="Jeraldo P."/>
            <person name="Boardman L."/>
            <person name="White B.A."/>
            <person name="Nelson H."/>
            <person name="Goldenfeld N."/>
            <person name="Chia N."/>
        </authorList>
    </citation>
    <scope>NUCLEOTIDE SEQUENCE [LARGE SCALE GENOMIC DNA]</scope>
    <source>
        <strain evidence="2">CIM:MAG 903</strain>
    </source>
</reference>
<evidence type="ECO:0000313" key="5">
    <source>
        <dbReference type="Proteomes" id="UP000246114"/>
    </source>
</evidence>
<evidence type="ECO:0000313" key="4">
    <source>
        <dbReference type="Proteomes" id="UP000182135"/>
    </source>
</evidence>
<name>A0A1I2JF78_9CLOT</name>
<proteinExistence type="predicted"/>
<accession>A0A1I2JF78</accession>
<dbReference type="EMBL" id="FOOE01000001">
    <property type="protein sequence ID" value="SFF51311.1"/>
    <property type="molecule type" value="Genomic_DNA"/>
</dbReference>
<organism evidence="3 4">
    <name type="scientific">Clostridium cadaveris</name>
    <dbReference type="NCBI Taxonomy" id="1529"/>
    <lineage>
        <taxon>Bacteria</taxon>
        <taxon>Bacillati</taxon>
        <taxon>Bacillota</taxon>
        <taxon>Clostridia</taxon>
        <taxon>Eubacteriales</taxon>
        <taxon>Clostridiaceae</taxon>
        <taxon>Clostridium</taxon>
    </lineage>
</organism>
<dbReference type="OrthoDB" id="1690557at2"/>
<dbReference type="Proteomes" id="UP000246114">
    <property type="component" value="Unassembled WGS sequence"/>
</dbReference>
<dbReference type="AlphaFoldDB" id="A0A1I2JF78"/>
<protein>
    <submittedName>
        <fullName evidence="2">ATPase</fullName>
    </submittedName>
</protein>
<evidence type="ECO:0000256" key="1">
    <source>
        <dbReference type="SAM" id="Coils"/>
    </source>
</evidence>
<keyword evidence="4" id="KW-1185">Reference proteome</keyword>
<gene>
    <name evidence="2" type="ORF">DBY38_07130</name>
    <name evidence="3" type="ORF">SAMN04487885_101271</name>
</gene>
<feature type="coiled-coil region" evidence="1">
    <location>
        <begin position="55"/>
        <end position="82"/>
    </location>
</feature>